<proteinExistence type="predicted"/>
<evidence type="ECO:0000259" key="9">
    <source>
        <dbReference type="PROSITE" id="PS50157"/>
    </source>
</evidence>
<evidence type="ECO:0000256" key="5">
    <source>
        <dbReference type="ARBA" id="ARBA00022833"/>
    </source>
</evidence>
<evidence type="ECO:0000256" key="2">
    <source>
        <dbReference type="ARBA" id="ARBA00022723"/>
    </source>
</evidence>
<dbReference type="Pfam" id="PF00096">
    <property type="entry name" value="zf-C2H2"/>
    <property type="match status" value="1"/>
</dbReference>
<gene>
    <name evidence="10" type="ORF">CcCBS67573_g08673</name>
</gene>
<dbReference type="AlphaFoldDB" id="A0A507EJB7"/>
<feature type="domain" description="C2H2-type" evidence="9">
    <location>
        <begin position="9"/>
        <end position="37"/>
    </location>
</feature>
<comment type="caution">
    <text evidence="10">The sequence shown here is derived from an EMBL/GenBank/DDBJ whole genome shotgun (WGS) entry which is preliminary data.</text>
</comment>
<dbReference type="FunFam" id="3.30.160.60:FF:000446">
    <property type="entry name" value="Zinc finger protein"/>
    <property type="match status" value="1"/>
</dbReference>
<dbReference type="Gene3D" id="3.30.160.60">
    <property type="entry name" value="Classic Zinc Finger"/>
    <property type="match status" value="2"/>
</dbReference>
<dbReference type="GO" id="GO:0000981">
    <property type="term" value="F:DNA-binding transcription factor activity, RNA polymerase II-specific"/>
    <property type="evidence" value="ECO:0007669"/>
    <property type="project" value="TreeGrafter"/>
</dbReference>
<dbReference type="STRING" id="246404.A0A507EJB7"/>
<feature type="domain" description="C2H2-type" evidence="9">
    <location>
        <begin position="38"/>
        <end position="61"/>
    </location>
</feature>
<dbReference type="SUPFAM" id="SSF57667">
    <property type="entry name" value="beta-beta-alpha zinc fingers"/>
    <property type="match status" value="1"/>
</dbReference>
<dbReference type="PANTHER" id="PTHR23226:SF416">
    <property type="entry name" value="FI01424P"/>
    <property type="match status" value="1"/>
</dbReference>
<evidence type="ECO:0000256" key="8">
    <source>
        <dbReference type="SAM" id="MobiDB-lite"/>
    </source>
</evidence>
<dbReference type="PROSITE" id="PS00028">
    <property type="entry name" value="ZINC_FINGER_C2H2_1"/>
    <property type="match status" value="1"/>
</dbReference>
<evidence type="ECO:0000256" key="6">
    <source>
        <dbReference type="ARBA" id="ARBA00023242"/>
    </source>
</evidence>
<keyword evidence="4 7" id="KW-0863">Zinc-finger</keyword>
<dbReference type="GO" id="GO:0005634">
    <property type="term" value="C:nucleus"/>
    <property type="evidence" value="ECO:0007669"/>
    <property type="project" value="UniProtKB-SubCell"/>
</dbReference>
<sequence length="61" mass="7093">MVHSNAKPYQCKICRRATFKSSQNLKHHGQTHSEVRPHECPDCGPSFKRGSTLKRHRQVEH</sequence>
<dbReference type="PROSITE" id="PS50157">
    <property type="entry name" value="ZINC_FINGER_C2H2_2"/>
    <property type="match status" value="2"/>
</dbReference>
<keyword evidence="6" id="KW-0539">Nucleus</keyword>
<evidence type="ECO:0000256" key="3">
    <source>
        <dbReference type="ARBA" id="ARBA00022737"/>
    </source>
</evidence>
<keyword evidence="5" id="KW-0862">Zinc</keyword>
<dbReference type="PANTHER" id="PTHR23226">
    <property type="entry name" value="ZINC FINGER AND SCAN DOMAIN-CONTAINING"/>
    <property type="match status" value="1"/>
</dbReference>
<keyword evidence="2" id="KW-0479">Metal-binding</keyword>
<organism evidence="10 11">
    <name type="scientific">Chytriomyces confervae</name>
    <dbReference type="NCBI Taxonomy" id="246404"/>
    <lineage>
        <taxon>Eukaryota</taxon>
        <taxon>Fungi</taxon>
        <taxon>Fungi incertae sedis</taxon>
        <taxon>Chytridiomycota</taxon>
        <taxon>Chytridiomycota incertae sedis</taxon>
        <taxon>Chytridiomycetes</taxon>
        <taxon>Chytridiales</taxon>
        <taxon>Chytriomycetaceae</taxon>
        <taxon>Chytriomyces</taxon>
    </lineage>
</organism>
<dbReference type="GO" id="GO:0008270">
    <property type="term" value="F:zinc ion binding"/>
    <property type="evidence" value="ECO:0007669"/>
    <property type="project" value="UniProtKB-KW"/>
</dbReference>
<feature type="compositionally biased region" description="Basic residues" evidence="8">
    <location>
        <begin position="51"/>
        <end position="61"/>
    </location>
</feature>
<dbReference type="SMART" id="SM00355">
    <property type="entry name" value="ZnF_C2H2"/>
    <property type="match status" value="2"/>
</dbReference>
<dbReference type="OrthoDB" id="8117402at2759"/>
<dbReference type="InterPro" id="IPR013087">
    <property type="entry name" value="Znf_C2H2_type"/>
</dbReference>
<dbReference type="EMBL" id="QEAP01000606">
    <property type="protein sequence ID" value="TPX63457.1"/>
    <property type="molecule type" value="Genomic_DNA"/>
</dbReference>
<dbReference type="GO" id="GO:0000978">
    <property type="term" value="F:RNA polymerase II cis-regulatory region sequence-specific DNA binding"/>
    <property type="evidence" value="ECO:0007669"/>
    <property type="project" value="TreeGrafter"/>
</dbReference>
<protein>
    <recommendedName>
        <fullName evidence="9">C2H2-type domain-containing protein</fullName>
    </recommendedName>
</protein>
<evidence type="ECO:0000256" key="1">
    <source>
        <dbReference type="ARBA" id="ARBA00004123"/>
    </source>
</evidence>
<feature type="region of interest" description="Disordered" evidence="8">
    <location>
        <begin position="22"/>
        <end position="61"/>
    </location>
</feature>
<evidence type="ECO:0000256" key="4">
    <source>
        <dbReference type="ARBA" id="ARBA00022771"/>
    </source>
</evidence>
<accession>A0A507EJB7</accession>
<dbReference type="Proteomes" id="UP000320333">
    <property type="component" value="Unassembled WGS sequence"/>
</dbReference>
<evidence type="ECO:0000256" key="7">
    <source>
        <dbReference type="PROSITE-ProRule" id="PRU00042"/>
    </source>
</evidence>
<name>A0A507EJB7_9FUNG</name>
<reference evidence="10 11" key="1">
    <citation type="journal article" date="2019" name="Sci. Rep.">
        <title>Comparative genomics of chytrid fungi reveal insights into the obligate biotrophic and pathogenic lifestyle of Synchytrium endobioticum.</title>
        <authorList>
            <person name="van de Vossenberg B.T.L.H."/>
            <person name="Warris S."/>
            <person name="Nguyen H.D.T."/>
            <person name="van Gent-Pelzer M.P.E."/>
            <person name="Joly D.L."/>
            <person name="van de Geest H.C."/>
            <person name="Bonants P.J.M."/>
            <person name="Smith D.S."/>
            <person name="Levesque C.A."/>
            <person name="van der Lee T.A.J."/>
        </authorList>
    </citation>
    <scope>NUCLEOTIDE SEQUENCE [LARGE SCALE GENOMIC DNA]</scope>
    <source>
        <strain evidence="10 11">CBS 675.73</strain>
    </source>
</reference>
<keyword evidence="3" id="KW-0677">Repeat</keyword>
<feature type="compositionally biased region" description="Basic and acidic residues" evidence="8">
    <location>
        <begin position="31"/>
        <end position="41"/>
    </location>
</feature>
<keyword evidence="11" id="KW-1185">Reference proteome</keyword>
<evidence type="ECO:0000313" key="11">
    <source>
        <dbReference type="Proteomes" id="UP000320333"/>
    </source>
</evidence>
<evidence type="ECO:0000313" key="10">
    <source>
        <dbReference type="EMBL" id="TPX63457.1"/>
    </source>
</evidence>
<dbReference type="InterPro" id="IPR036236">
    <property type="entry name" value="Znf_C2H2_sf"/>
</dbReference>
<comment type="subcellular location">
    <subcellularLocation>
        <location evidence="1">Nucleus</location>
    </subcellularLocation>
</comment>